<dbReference type="PANTHER" id="PTHR48100:SF1">
    <property type="entry name" value="HISTIDINE PHOSPHATASE FAMILY PROTEIN-RELATED"/>
    <property type="match status" value="1"/>
</dbReference>
<accession>A0A379LWL9</accession>
<dbReference type="CDD" id="cd07067">
    <property type="entry name" value="HP_PGM_like"/>
    <property type="match status" value="1"/>
</dbReference>
<feature type="binding site" evidence="2">
    <location>
        <begin position="10"/>
        <end position="17"/>
    </location>
    <ligand>
        <name>substrate</name>
    </ligand>
</feature>
<evidence type="ECO:0000256" key="1">
    <source>
        <dbReference type="PIRSR" id="PIRSR613078-1"/>
    </source>
</evidence>
<proteinExistence type="predicted"/>
<dbReference type="GO" id="GO:0005737">
    <property type="term" value="C:cytoplasm"/>
    <property type="evidence" value="ECO:0007669"/>
    <property type="project" value="TreeGrafter"/>
</dbReference>
<dbReference type="OrthoDB" id="4697614at2"/>
<protein>
    <submittedName>
        <fullName evidence="4">Phosphatase</fullName>
        <ecNumber evidence="4">3.1.3.73</ecNumber>
    </submittedName>
</protein>
<organism evidence="4 5">
    <name type="scientific">Rhodococcus gordoniae</name>
    <dbReference type="NCBI Taxonomy" id="223392"/>
    <lineage>
        <taxon>Bacteria</taxon>
        <taxon>Bacillati</taxon>
        <taxon>Actinomycetota</taxon>
        <taxon>Actinomycetes</taxon>
        <taxon>Mycobacteriales</taxon>
        <taxon>Nocardiaceae</taxon>
        <taxon>Rhodococcus</taxon>
    </lineage>
</organism>
<feature type="binding site" evidence="2">
    <location>
        <begin position="88"/>
        <end position="91"/>
    </location>
    <ligand>
        <name>substrate</name>
    </ligand>
</feature>
<dbReference type="SMART" id="SM00855">
    <property type="entry name" value="PGAM"/>
    <property type="match status" value="1"/>
</dbReference>
<evidence type="ECO:0000313" key="4">
    <source>
        <dbReference type="EMBL" id="SUE13906.1"/>
    </source>
</evidence>
<dbReference type="Gene3D" id="3.40.50.1240">
    <property type="entry name" value="Phosphoglycerate mutase-like"/>
    <property type="match status" value="1"/>
</dbReference>
<feature type="active site" description="Tele-phosphohistidine intermediate" evidence="1">
    <location>
        <position position="11"/>
    </location>
</feature>
<dbReference type="InterPro" id="IPR050275">
    <property type="entry name" value="PGM_Phosphatase"/>
</dbReference>
<dbReference type="PANTHER" id="PTHR48100">
    <property type="entry name" value="BROAD-SPECIFICITY PHOSPHATASE YOR283W-RELATED"/>
    <property type="match status" value="1"/>
</dbReference>
<reference evidence="4 5" key="1">
    <citation type="submission" date="2018-06" db="EMBL/GenBank/DDBJ databases">
        <authorList>
            <consortium name="Pathogen Informatics"/>
            <person name="Doyle S."/>
        </authorList>
    </citation>
    <scope>NUCLEOTIDE SEQUENCE [LARGE SCALE GENOMIC DNA]</scope>
    <source>
        <strain evidence="4 5">NCTC13296</strain>
    </source>
</reference>
<keyword evidence="5" id="KW-1185">Reference proteome</keyword>
<dbReference type="InterPro" id="IPR013078">
    <property type="entry name" value="His_Pase_superF_clade-1"/>
</dbReference>
<dbReference type="RefSeq" id="WP_016934591.1">
    <property type="nucleotide sequence ID" value="NZ_LPZN01000050.1"/>
</dbReference>
<gene>
    <name evidence="4" type="primary">cobC</name>
    <name evidence="4" type="ORF">NCTC13296_00736</name>
</gene>
<dbReference type="Proteomes" id="UP000254569">
    <property type="component" value="Unassembled WGS sequence"/>
</dbReference>
<feature type="region of interest" description="Disordered" evidence="3">
    <location>
        <begin position="184"/>
        <end position="203"/>
    </location>
</feature>
<dbReference type="EC" id="3.1.3.73" evidence="4"/>
<evidence type="ECO:0000256" key="2">
    <source>
        <dbReference type="PIRSR" id="PIRSR613078-2"/>
    </source>
</evidence>
<dbReference type="EMBL" id="UGVI01000001">
    <property type="protein sequence ID" value="SUE13906.1"/>
    <property type="molecule type" value="Genomic_DNA"/>
</dbReference>
<feature type="active site" description="Proton donor/acceptor" evidence="1">
    <location>
        <position position="88"/>
    </location>
</feature>
<dbReference type="Pfam" id="PF00300">
    <property type="entry name" value="His_Phos_1"/>
    <property type="match status" value="1"/>
</dbReference>
<keyword evidence="4" id="KW-0378">Hydrolase</keyword>
<sequence>MNTTRLALVRHGRTDWNRRGLLQGSTDVPLDEVGREQARGAARLLDLLDPTGWDTVVSSPLSRAYDTGRIVAAHLCIGMSGTIPDLAERTYGDAEGSTREDAEARWPGGNFPGLEPLGAVATRGVRALDVAAAMHPGCRIVVVSHGALIRAVLDRLSPEPAPRIVNGAVSELEWSGRWVVRSVNRTAPPDPDARAGRVSSAAR</sequence>
<evidence type="ECO:0000313" key="5">
    <source>
        <dbReference type="Proteomes" id="UP000254569"/>
    </source>
</evidence>
<feature type="binding site" evidence="2">
    <location>
        <position position="63"/>
    </location>
    <ligand>
        <name>substrate</name>
    </ligand>
</feature>
<evidence type="ECO:0000256" key="3">
    <source>
        <dbReference type="SAM" id="MobiDB-lite"/>
    </source>
</evidence>
<dbReference type="GO" id="GO:0043755">
    <property type="term" value="F:alpha-ribazole phosphatase activity"/>
    <property type="evidence" value="ECO:0007669"/>
    <property type="project" value="UniProtKB-EC"/>
</dbReference>
<dbReference type="SUPFAM" id="SSF53254">
    <property type="entry name" value="Phosphoglycerate mutase-like"/>
    <property type="match status" value="1"/>
</dbReference>
<dbReference type="InterPro" id="IPR029033">
    <property type="entry name" value="His_PPase_superfam"/>
</dbReference>
<name>A0A379LWL9_9NOCA</name>
<dbReference type="AlphaFoldDB" id="A0A379LWL9"/>